<organism evidence="2 3">
    <name type="scientific">Cardamine amara subsp. amara</name>
    <dbReference type="NCBI Taxonomy" id="228776"/>
    <lineage>
        <taxon>Eukaryota</taxon>
        <taxon>Viridiplantae</taxon>
        <taxon>Streptophyta</taxon>
        <taxon>Embryophyta</taxon>
        <taxon>Tracheophyta</taxon>
        <taxon>Spermatophyta</taxon>
        <taxon>Magnoliopsida</taxon>
        <taxon>eudicotyledons</taxon>
        <taxon>Gunneridae</taxon>
        <taxon>Pentapetalae</taxon>
        <taxon>rosids</taxon>
        <taxon>malvids</taxon>
        <taxon>Brassicales</taxon>
        <taxon>Brassicaceae</taxon>
        <taxon>Cardamineae</taxon>
        <taxon>Cardamine</taxon>
    </lineage>
</organism>
<evidence type="ECO:0000313" key="3">
    <source>
        <dbReference type="Proteomes" id="UP001558713"/>
    </source>
</evidence>
<evidence type="ECO:0000256" key="1">
    <source>
        <dbReference type="SAM" id="MobiDB-lite"/>
    </source>
</evidence>
<comment type="caution">
    <text evidence="2">The sequence shown here is derived from an EMBL/GenBank/DDBJ whole genome shotgun (WGS) entry which is preliminary data.</text>
</comment>
<sequence length="77" mass="9038">MGLHNFIRRHKIEDVDFEEGEKENDGSDGQQNVSDDANDDTVRVEEETKAGNYMKIVRDQIAEQIWYSSRRGSRHQR</sequence>
<protein>
    <submittedName>
        <fullName evidence="2">Uncharacterized protein</fullName>
    </submittedName>
</protein>
<dbReference type="AlphaFoldDB" id="A0ABD1BKF6"/>
<accession>A0ABD1BKF6</accession>
<proteinExistence type="predicted"/>
<keyword evidence="3" id="KW-1185">Reference proteome</keyword>
<reference evidence="2 3" key="1">
    <citation type="submission" date="2024-04" db="EMBL/GenBank/DDBJ databases">
        <title>Genome assembly C_amara_ONT_v2.</title>
        <authorList>
            <person name="Yant L."/>
            <person name="Moore C."/>
            <person name="Slenker M."/>
        </authorList>
    </citation>
    <scope>NUCLEOTIDE SEQUENCE [LARGE SCALE GENOMIC DNA]</scope>
    <source>
        <tissue evidence="2">Leaf</tissue>
    </source>
</reference>
<dbReference type="EMBL" id="JBANAX010000241">
    <property type="protein sequence ID" value="KAL1217666.1"/>
    <property type="molecule type" value="Genomic_DNA"/>
</dbReference>
<dbReference type="Proteomes" id="UP001558713">
    <property type="component" value="Unassembled WGS sequence"/>
</dbReference>
<name>A0ABD1BKF6_CARAN</name>
<evidence type="ECO:0000313" key="2">
    <source>
        <dbReference type="EMBL" id="KAL1217666.1"/>
    </source>
</evidence>
<gene>
    <name evidence="2" type="ORF">V5N11_014544</name>
</gene>
<feature type="region of interest" description="Disordered" evidence="1">
    <location>
        <begin position="14"/>
        <end position="47"/>
    </location>
</feature>